<evidence type="ECO:0000256" key="5">
    <source>
        <dbReference type="ARBA" id="ARBA00023146"/>
    </source>
</evidence>
<dbReference type="SUPFAM" id="SSF50249">
    <property type="entry name" value="Nucleic acid-binding proteins"/>
    <property type="match status" value="1"/>
</dbReference>
<keyword evidence="8" id="KW-1185">Reference proteome</keyword>
<keyword evidence="2" id="KW-0547">Nucleotide-binding</keyword>
<evidence type="ECO:0000256" key="2">
    <source>
        <dbReference type="ARBA" id="ARBA00022741"/>
    </source>
</evidence>
<evidence type="ECO:0000313" key="7">
    <source>
        <dbReference type="EMBL" id="CAI8006594.1"/>
    </source>
</evidence>
<evidence type="ECO:0000256" key="4">
    <source>
        <dbReference type="ARBA" id="ARBA00022917"/>
    </source>
</evidence>
<evidence type="ECO:0000256" key="3">
    <source>
        <dbReference type="ARBA" id="ARBA00022840"/>
    </source>
</evidence>
<keyword evidence="5" id="KW-0030">Aminoacyl-tRNA synthetase</keyword>
<feature type="domain" description="Aminoacyl-tRNA synthetase class II (D/K/N)" evidence="6">
    <location>
        <begin position="65"/>
        <end position="152"/>
    </location>
</feature>
<evidence type="ECO:0000259" key="6">
    <source>
        <dbReference type="Pfam" id="PF00152"/>
    </source>
</evidence>
<evidence type="ECO:0000313" key="8">
    <source>
        <dbReference type="Proteomes" id="UP001174909"/>
    </source>
</evidence>
<dbReference type="PANTHER" id="PTHR22594:SF34">
    <property type="entry name" value="ASPARAGINE--TRNA LIGASE, MITOCHONDRIAL-RELATED"/>
    <property type="match status" value="1"/>
</dbReference>
<dbReference type="EMBL" id="CASHTH010000698">
    <property type="protein sequence ID" value="CAI8006594.1"/>
    <property type="molecule type" value="Genomic_DNA"/>
</dbReference>
<sequence>MSKAAVGADVFRQADHLGQETAIRIRGLVRADARAPGGYEIDVANLELVGPSQDYPITPKEHGVEYLLDHRHLWLRTERQQAILRVRHEVIDCIRTFFNERGFVLVDTPILTPAACEGTTTLFPVPYFDTATAFLTQSGQLYNEANAMALGRVCTASAPRSGRRNRRRAAT</sequence>
<accession>A0AA35W3Y6</accession>
<dbReference type="Gene3D" id="3.30.930.10">
    <property type="entry name" value="Bira Bifunctional Protein, Domain 2"/>
    <property type="match status" value="1"/>
</dbReference>
<comment type="caution">
    <text evidence="7">The sequence shown here is derived from an EMBL/GenBank/DDBJ whole genome shotgun (WGS) entry which is preliminary data.</text>
</comment>
<proteinExistence type="predicted"/>
<dbReference type="Pfam" id="PF00152">
    <property type="entry name" value="tRNA-synt_2"/>
    <property type="match status" value="1"/>
</dbReference>
<keyword evidence="3" id="KW-0067">ATP-binding</keyword>
<dbReference type="GO" id="GO:0004812">
    <property type="term" value="F:aminoacyl-tRNA ligase activity"/>
    <property type="evidence" value="ECO:0007669"/>
    <property type="project" value="UniProtKB-KW"/>
</dbReference>
<dbReference type="Proteomes" id="UP001174909">
    <property type="component" value="Unassembled WGS sequence"/>
</dbReference>
<dbReference type="GO" id="GO:0005524">
    <property type="term" value="F:ATP binding"/>
    <property type="evidence" value="ECO:0007669"/>
    <property type="project" value="UniProtKB-KW"/>
</dbReference>
<dbReference type="SUPFAM" id="SSF55681">
    <property type="entry name" value="Class II aaRS and biotin synthetases"/>
    <property type="match status" value="1"/>
</dbReference>
<keyword evidence="4" id="KW-0648">Protein biosynthesis</keyword>
<dbReference type="InterPro" id="IPR045864">
    <property type="entry name" value="aa-tRNA-synth_II/BPL/LPL"/>
</dbReference>
<dbReference type="InterPro" id="IPR012340">
    <property type="entry name" value="NA-bd_OB-fold"/>
</dbReference>
<dbReference type="PANTHER" id="PTHR22594">
    <property type="entry name" value="ASPARTYL/LYSYL-TRNA SYNTHETASE"/>
    <property type="match status" value="1"/>
</dbReference>
<dbReference type="GO" id="GO:0006421">
    <property type="term" value="P:asparaginyl-tRNA aminoacylation"/>
    <property type="evidence" value="ECO:0007669"/>
    <property type="project" value="TreeGrafter"/>
</dbReference>
<organism evidence="7 8">
    <name type="scientific">Geodia barretti</name>
    <name type="common">Barrett's horny sponge</name>
    <dbReference type="NCBI Taxonomy" id="519541"/>
    <lineage>
        <taxon>Eukaryota</taxon>
        <taxon>Metazoa</taxon>
        <taxon>Porifera</taxon>
        <taxon>Demospongiae</taxon>
        <taxon>Heteroscleromorpha</taxon>
        <taxon>Tetractinellida</taxon>
        <taxon>Astrophorina</taxon>
        <taxon>Geodiidae</taxon>
        <taxon>Geodia</taxon>
    </lineage>
</organism>
<protein>
    <submittedName>
        <fullName evidence="7">Asparagine--tRNA ligase</fullName>
    </submittedName>
</protein>
<name>A0AA35W3Y6_GEOBA</name>
<gene>
    <name evidence="7" type="ORF">GBAR_LOCUS4807</name>
</gene>
<keyword evidence="1 7" id="KW-0436">Ligase</keyword>
<dbReference type="InterPro" id="IPR004364">
    <property type="entry name" value="Aa-tRNA-synt_II"/>
</dbReference>
<dbReference type="AlphaFoldDB" id="A0AA35W3Y6"/>
<dbReference type="Gene3D" id="2.40.50.140">
    <property type="entry name" value="Nucleic acid-binding proteins"/>
    <property type="match status" value="1"/>
</dbReference>
<evidence type="ECO:0000256" key="1">
    <source>
        <dbReference type="ARBA" id="ARBA00022598"/>
    </source>
</evidence>
<reference evidence="7" key="1">
    <citation type="submission" date="2023-03" db="EMBL/GenBank/DDBJ databases">
        <authorList>
            <person name="Steffen K."/>
            <person name="Cardenas P."/>
        </authorList>
    </citation>
    <scope>NUCLEOTIDE SEQUENCE</scope>
</reference>